<feature type="region of interest" description="Disordered" evidence="1">
    <location>
        <begin position="1060"/>
        <end position="1082"/>
    </location>
</feature>
<dbReference type="EMBL" id="JABCKI010000148">
    <property type="protein sequence ID" value="KAG5652215.1"/>
    <property type="molecule type" value="Genomic_DNA"/>
</dbReference>
<proteinExistence type="predicted"/>
<organism evidence="2 3">
    <name type="scientific">Sphagnurus paluster</name>
    <dbReference type="NCBI Taxonomy" id="117069"/>
    <lineage>
        <taxon>Eukaryota</taxon>
        <taxon>Fungi</taxon>
        <taxon>Dikarya</taxon>
        <taxon>Basidiomycota</taxon>
        <taxon>Agaricomycotina</taxon>
        <taxon>Agaricomycetes</taxon>
        <taxon>Agaricomycetidae</taxon>
        <taxon>Agaricales</taxon>
        <taxon>Tricholomatineae</taxon>
        <taxon>Lyophyllaceae</taxon>
        <taxon>Sphagnurus</taxon>
    </lineage>
</organism>
<dbReference type="OrthoDB" id="2269373at2759"/>
<feature type="compositionally biased region" description="Polar residues" evidence="1">
    <location>
        <begin position="1131"/>
        <end position="1166"/>
    </location>
</feature>
<reference evidence="2" key="2">
    <citation type="submission" date="2021-10" db="EMBL/GenBank/DDBJ databases">
        <title>Phylogenomics reveals ancestral predisposition of the termite-cultivated fungus Termitomyces towards a domesticated lifestyle.</title>
        <authorList>
            <person name="Auxier B."/>
            <person name="Grum-Grzhimaylo A."/>
            <person name="Cardenas M.E."/>
            <person name="Lodge J.D."/>
            <person name="Laessoe T."/>
            <person name="Pedersen O."/>
            <person name="Smith M.E."/>
            <person name="Kuyper T.W."/>
            <person name="Franco-Molano E.A."/>
            <person name="Baroni T.J."/>
            <person name="Aanen D.K."/>
        </authorList>
    </citation>
    <scope>NUCLEOTIDE SEQUENCE</scope>
    <source>
        <strain evidence="2">D49</strain>
    </source>
</reference>
<feature type="region of interest" description="Disordered" evidence="1">
    <location>
        <begin position="1119"/>
        <end position="1226"/>
    </location>
</feature>
<name>A0A9P7KL03_9AGAR</name>
<feature type="compositionally biased region" description="Low complexity" evidence="1">
    <location>
        <begin position="1064"/>
        <end position="1076"/>
    </location>
</feature>
<feature type="compositionally biased region" description="Low complexity" evidence="1">
    <location>
        <begin position="349"/>
        <end position="364"/>
    </location>
</feature>
<feature type="region of interest" description="Disordered" evidence="1">
    <location>
        <begin position="882"/>
        <end position="1041"/>
    </location>
</feature>
<evidence type="ECO:0008006" key="4">
    <source>
        <dbReference type="Google" id="ProtNLM"/>
    </source>
</evidence>
<feature type="compositionally biased region" description="Polar residues" evidence="1">
    <location>
        <begin position="1174"/>
        <end position="1185"/>
    </location>
</feature>
<comment type="caution">
    <text evidence="2">The sequence shown here is derived from an EMBL/GenBank/DDBJ whole genome shotgun (WGS) entry which is preliminary data.</text>
</comment>
<feature type="compositionally biased region" description="Polar residues" evidence="1">
    <location>
        <begin position="1023"/>
        <end position="1032"/>
    </location>
</feature>
<feature type="region of interest" description="Disordered" evidence="1">
    <location>
        <begin position="345"/>
        <end position="364"/>
    </location>
</feature>
<feature type="compositionally biased region" description="Polar residues" evidence="1">
    <location>
        <begin position="1001"/>
        <end position="1015"/>
    </location>
</feature>
<evidence type="ECO:0000313" key="3">
    <source>
        <dbReference type="Proteomes" id="UP000717328"/>
    </source>
</evidence>
<dbReference type="Proteomes" id="UP000717328">
    <property type="component" value="Unassembled WGS sequence"/>
</dbReference>
<evidence type="ECO:0000256" key="1">
    <source>
        <dbReference type="SAM" id="MobiDB-lite"/>
    </source>
</evidence>
<accession>A0A9P7KL03</accession>
<feature type="region of interest" description="Disordered" evidence="1">
    <location>
        <begin position="565"/>
        <end position="584"/>
    </location>
</feature>
<reference evidence="2" key="1">
    <citation type="submission" date="2021-02" db="EMBL/GenBank/DDBJ databases">
        <authorList>
            <person name="Nieuwenhuis M."/>
            <person name="Van De Peppel L.J.J."/>
        </authorList>
    </citation>
    <scope>NUCLEOTIDE SEQUENCE</scope>
    <source>
        <strain evidence="2">D49</strain>
    </source>
</reference>
<keyword evidence="3" id="KW-1185">Reference proteome</keyword>
<feature type="compositionally biased region" description="Polar residues" evidence="1">
    <location>
        <begin position="1286"/>
        <end position="1309"/>
    </location>
</feature>
<gene>
    <name evidence="2" type="ORF">H0H81_005796</name>
</gene>
<feature type="region of interest" description="Disordered" evidence="1">
    <location>
        <begin position="1271"/>
        <end position="1309"/>
    </location>
</feature>
<evidence type="ECO:0000313" key="2">
    <source>
        <dbReference type="EMBL" id="KAG5652215.1"/>
    </source>
</evidence>
<protein>
    <recommendedName>
        <fullName evidence="4">Transcription factor domain-containing protein</fullName>
    </recommendedName>
</protein>
<dbReference type="CDD" id="cd12148">
    <property type="entry name" value="fungal_TF_MHR"/>
    <property type="match status" value="1"/>
</dbReference>
<feature type="region of interest" description="Disordered" evidence="1">
    <location>
        <begin position="1"/>
        <end position="32"/>
    </location>
</feature>
<sequence length="1309" mass="142318">MKTKALGKPLSPQPPPWTNTPNSQLHRPAHRESSQILSSLISSFLADKFARGSPRTPCGSCTKRDTVSRCIYSPAAAEKVDLHSLNNRLIQVEAAIAMFTAGKMPPPFQSSYPLAQVALPSTHSTRSRVTHSVPFTSPTFLSIPRNDLMNIWLAHCHLDIFPPGTPIFKAQQPPDAALVKTEPSTTETLNLSPAYAGNTIVIDEGPSTSSHSHFAQHNLPSLHVYYSTLANPPQHEGHQPISYTYPTHNAYPGGYDGVNGAFPPQREYEFPATPQQNKSFEPTRPRPCITPALLSLLPPPATRTKLLTAARAAHPQLTLLIPWAKLTELADPETHRTKALARSIFLGHPSSPGPSSASAPPSPTTSRSLPLFACLCYVLALGAREPDAPVDADPSFWCALAAQATGVWEEYHGSMEEQEYQYGHGKEEAGAEGRKIRMAEREREEMDHLVAGLFQVRYLLRTSPPTSFRSGSPVLEALFPLIGKLVNSARSFGFARDPEEDTASGMRRSQKAEERRRTIWWDIMFFDALTHSPTTRFLSDALAHTPLISTYSYTTKLPSIAQLPSTNSQARKYPPSHPDDCFEGEIDVEQSGTYDLAEPSDKPPGPGPKSRRVSVSSRQPPLLRGLKVKNKSSGPTQPADDAENGFFGVRCRLTRLLQTVKDRLAHPGCECCTCGKGHTLDQAARIEAEIRAWNTELPLSLKFDTSPPGDSNSTDTSSQNHSVLAAELAILTNRMIISAYVPLMRPPTDVPSSSSAASASAYSASHPWSPASRATVDAAQGVVRAARALLPLMADSTCMIGAYYPLEKAVVDALVICAHAGLAAGKSGRVVIDEVNVALDVFSALPGEASGELARIVGSLRRRVSAVMEGKRGEDHNVLKRKHHVLENAVQGEHQGTDMSVREGGVDSDTSGGYVRTDEGVEQGGVPPPPLQHRPAQRASSPPRNGSVVRGKSSEKKHSRKPYPAYPAIGIRDRGKEGAPWIAKRGSLTPPNKADGKDGDNNANFQPAIPPQQQLMLAAGYRSRSSSITQAQGPRPQDYNLQFGSAEEHANQRRRLSIHENGQHHQPPQQQEQPHQTPFTLSPTSIYAPIQQQQATRLGAFETPRAFEQSRGSFEQEAVIPNPESGFGDGSSPSYPGSNAALSNAGSPYGQHPQTPTFASGTQSLRHTPPAFGPQSNVASPQSFFPMQPSYEPSFVGQQETELSMDGSMRQPDAMGPPNPSVPSAPLYEKTQQSLYDVKPPVELQQQQQQRVLQHYQMASGRGTPVDSHHLAMNPPAHPSWAPTPQYMQHPQPVSEQNDANYWNSGYYS</sequence>
<feature type="region of interest" description="Disordered" evidence="1">
    <location>
        <begin position="594"/>
        <end position="644"/>
    </location>
</feature>